<proteinExistence type="predicted"/>
<evidence type="ECO:0000256" key="3">
    <source>
        <dbReference type="SAM" id="Phobius"/>
    </source>
</evidence>
<feature type="transmembrane region" description="Helical" evidence="3">
    <location>
        <begin position="463"/>
        <end position="490"/>
    </location>
</feature>
<dbReference type="Gene3D" id="3.30.70.1440">
    <property type="entry name" value="Multidrug efflux transporter AcrB pore domain"/>
    <property type="match status" value="1"/>
</dbReference>
<dbReference type="PANTHER" id="PTHR32063">
    <property type="match status" value="1"/>
</dbReference>
<dbReference type="EMBL" id="AP025591">
    <property type="protein sequence ID" value="BDG05164.1"/>
    <property type="molecule type" value="Genomic_DNA"/>
</dbReference>
<keyword evidence="1" id="KW-0175">Coiled coil</keyword>
<dbReference type="Gene3D" id="3.30.70.1320">
    <property type="entry name" value="Multidrug efflux transporter AcrB pore domain like"/>
    <property type="match status" value="1"/>
</dbReference>
<dbReference type="Gene3D" id="3.30.70.1430">
    <property type="entry name" value="Multidrug efflux transporter AcrB pore domain"/>
    <property type="match status" value="2"/>
</dbReference>
<feature type="transmembrane region" description="Helical" evidence="3">
    <location>
        <begin position="985"/>
        <end position="1011"/>
    </location>
</feature>
<dbReference type="SUPFAM" id="SSF82714">
    <property type="entry name" value="Multidrug efflux transporter AcrB TolC docking domain, DN and DC subdomains"/>
    <property type="match status" value="2"/>
</dbReference>
<name>A0ABN6MW18_9BACT</name>
<dbReference type="Proteomes" id="UP001162891">
    <property type="component" value="Chromosome"/>
</dbReference>
<dbReference type="Gene3D" id="1.20.1640.10">
    <property type="entry name" value="Multidrug efflux transporter AcrB transmembrane domain"/>
    <property type="match status" value="2"/>
</dbReference>
<feature type="transmembrane region" description="Helical" evidence="3">
    <location>
        <begin position="360"/>
        <end position="380"/>
    </location>
</feature>
<keyword evidence="5" id="KW-1185">Reference proteome</keyword>
<evidence type="ECO:0000256" key="2">
    <source>
        <dbReference type="SAM" id="MobiDB-lite"/>
    </source>
</evidence>
<dbReference type="InterPro" id="IPR001036">
    <property type="entry name" value="Acrflvin-R"/>
</dbReference>
<evidence type="ECO:0000256" key="1">
    <source>
        <dbReference type="SAM" id="Coils"/>
    </source>
</evidence>
<feature type="transmembrane region" description="Helical" evidence="3">
    <location>
        <begin position="908"/>
        <end position="933"/>
    </location>
</feature>
<dbReference type="RefSeq" id="WP_248353725.1">
    <property type="nucleotide sequence ID" value="NZ_AP025591.1"/>
</dbReference>
<organism evidence="4 5">
    <name type="scientific">Anaeromyxobacter oryzae</name>
    <dbReference type="NCBI Taxonomy" id="2918170"/>
    <lineage>
        <taxon>Bacteria</taxon>
        <taxon>Pseudomonadati</taxon>
        <taxon>Myxococcota</taxon>
        <taxon>Myxococcia</taxon>
        <taxon>Myxococcales</taxon>
        <taxon>Cystobacterineae</taxon>
        <taxon>Anaeromyxobacteraceae</taxon>
        <taxon>Anaeromyxobacter</taxon>
    </lineage>
</organism>
<sequence>MKLTDLFIRRPVIAIVVNLVIVIAGVQAIRTLNARQYPRSENAEITVTTTYVGASADLVRGFITTPLERVIASADGIDYIESESKQSVSTIKARLRLNYDANKALAEIGSKIDQVRGDLPPDAEVPVLTIESADSQFASAYLSFSSDFLKQNEITDYLVRVVQPRLSAIPGVQRADILGARTFAMRIWLKPDRMASLNVSPAQVRQALAANNYLAAVGETKGSLVQVNLTANTDLRSVKEFQQLVIRQKDGAVVRLGDIADVVLGAEDYDTAVNFSGQTAVFIGVWALPNANSLDVIQRVRTEMASLQKEIPEQIQARVAYDATEYIRDAISEVETTLGETLLIVVVVIFLFLGSFRSVLVPVVAIPVSLIGAVFLMQVFGFTVNLLTLLAIVLSVGLVVDDAIVVVENVERHLRDGMRPVVAALVGVRELVGPIVAMTITLAAVYAPIAFQGGLTGSLFREFALTLAGAVAISGIVALTLSPVMSAYLLRREEGRLAQRINHGFERIRAAYSRQLERSLRSRGPTYVAWIAVSVLAVLMFTQAPKELAPTEDQGVIFGVVNTPANSTLDQITPFTREVNRTVMSLPESEFTFQITFPNNGFWGVGLKPWEARKRSAFQLVPEVQRRVAAIPGIQTFPILPPALPGGGQFPVEFIIASTAETSEVLDFAKKIQEKAVASGMFAFPPLIDVKLDQPSSEIELDRDKVAELGLNLQTVGQDIAAATGGNFVNRFSIGGRSYKVIPQLLRSERLNPEQLKDIYVTGPGGQLVALDSIATIKDTVTPRSLNRFQQLNAVKISGVAMRPLDQALSYLEGEAGKILPKGYVLDYTGESRQLRTEGNKFVPAFLLSVVLIFLVLAAQFNSFRDPFVILAGSVPLAMFGALVMIFLKMPNPTIPFFTDGWTTTLNVYSQVGLVTLVGLVAKNGILIVQFANKLQEEGQEKIEAVRHAAATRLRPILMTSVATVFGHFPLTLVTGPGAKARNSIGLVLVAGMTVGTLFTLYFLPAIYVLIARDHRRQGREEARPALAPAGPGVPRERPRPGRDAAAFRAERPTGTEEPDPGY</sequence>
<keyword evidence="3" id="KW-1133">Transmembrane helix</keyword>
<keyword evidence="3" id="KW-0472">Membrane</keyword>
<feature type="transmembrane region" description="Helical" evidence="3">
    <location>
        <begin position="842"/>
        <end position="861"/>
    </location>
</feature>
<feature type="transmembrane region" description="Helical" evidence="3">
    <location>
        <begin position="868"/>
        <end position="888"/>
    </location>
</feature>
<feature type="region of interest" description="Disordered" evidence="2">
    <location>
        <begin position="1020"/>
        <end position="1063"/>
    </location>
</feature>
<keyword evidence="3" id="KW-0812">Transmembrane</keyword>
<protein>
    <submittedName>
        <fullName evidence="4">Acriflavine resistance protein B</fullName>
    </submittedName>
</protein>
<evidence type="ECO:0000313" key="4">
    <source>
        <dbReference type="EMBL" id="BDG05164.1"/>
    </source>
</evidence>
<evidence type="ECO:0000313" key="5">
    <source>
        <dbReference type="Proteomes" id="UP001162891"/>
    </source>
</evidence>
<feature type="coiled-coil region" evidence="1">
    <location>
        <begin position="290"/>
        <end position="317"/>
    </location>
</feature>
<feature type="transmembrane region" description="Helical" evidence="3">
    <location>
        <begin position="12"/>
        <end position="29"/>
    </location>
</feature>
<dbReference type="PRINTS" id="PR00702">
    <property type="entry name" value="ACRIFLAVINRP"/>
</dbReference>
<gene>
    <name evidence="4" type="ORF">AMOR_41600</name>
</gene>
<dbReference type="InterPro" id="IPR027463">
    <property type="entry name" value="AcrB_DN_DC_subdom"/>
</dbReference>
<dbReference type="SUPFAM" id="SSF82866">
    <property type="entry name" value="Multidrug efflux transporter AcrB transmembrane domain"/>
    <property type="match status" value="2"/>
</dbReference>
<feature type="transmembrane region" description="Helical" evidence="3">
    <location>
        <begin position="524"/>
        <end position="542"/>
    </location>
</feature>
<dbReference type="SUPFAM" id="SSF82693">
    <property type="entry name" value="Multidrug efflux transporter AcrB pore domain, PN1, PN2, PC1 and PC2 subdomains"/>
    <property type="match status" value="4"/>
</dbReference>
<feature type="transmembrane region" description="Helical" evidence="3">
    <location>
        <begin position="954"/>
        <end position="973"/>
    </location>
</feature>
<feature type="transmembrane region" description="Helical" evidence="3">
    <location>
        <begin position="386"/>
        <end position="410"/>
    </location>
</feature>
<reference evidence="5" key="1">
    <citation type="journal article" date="2022" name="Int. J. Syst. Evol. Microbiol.">
        <title>Anaeromyxobacter oryzae sp. nov., Anaeromyxobacter diazotrophicus sp. nov. and Anaeromyxobacter paludicola sp. nov., isolated from paddy soils.</title>
        <authorList>
            <person name="Itoh H."/>
            <person name="Xu Z."/>
            <person name="Mise K."/>
            <person name="Masuda Y."/>
            <person name="Ushijima N."/>
            <person name="Hayakawa C."/>
            <person name="Shiratori Y."/>
            <person name="Senoo K."/>
        </authorList>
    </citation>
    <scope>NUCLEOTIDE SEQUENCE [LARGE SCALE GENOMIC DNA]</scope>
    <source>
        <strain evidence="5">Red232</strain>
    </source>
</reference>
<dbReference type="PANTHER" id="PTHR32063:SF14">
    <property type="entry name" value="BLL4319 PROTEIN"/>
    <property type="match status" value="1"/>
</dbReference>
<accession>A0ABN6MW18</accession>
<dbReference type="Gene3D" id="3.30.2090.10">
    <property type="entry name" value="Multidrug efflux transporter AcrB TolC docking domain, DN and DC subdomains"/>
    <property type="match status" value="2"/>
</dbReference>
<feature type="transmembrane region" description="Helical" evidence="3">
    <location>
        <begin position="336"/>
        <end position="353"/>
    </location>
</feature>
<dbReference type="Pfam" id="PF00873">
    <property type="entry name" value="ACR_tran"/>
    <property type="match status" value="1"/>
</dbReference>
<feature type="transmembrane region" description="Helical" evidence="3">
    <location>
        <begin position="431"/>
        <end position="451"/>
    </location>
</feature>